<name>A0A222ZPU8_9CAUD</name>
<accession>A0A222ZPU8</accession>
<dbReference type="EMBL" id="MF140398">
    <property type="protein sequence ID" value="ASR86342.1"/>
    <property type="molecule type" value="Genomic_DNA"/>
</dbReference>
<evidence type="ECO:0000313" key="2">
    <source>
        <dbReference type="Proteomes" id="UP000224432"/>
    </source>
</evidence>
<dbReference type="KEGG" id="vg:60323369"/>
<evidence type="ECO:0000313" key="1">
    <source>
        <dbReference type="EMBL" id="ASR86342.1"/>
    </source>
</evidence>
<proteinExistence type="predicted"/>
<dbReference type="RefSeq" id="YP_009951926.1">
    <property type="nucleotide sequence ID" value="NC_051606.1"/>
</dbReference>
<dbReference type="GeneID" id="60323369"/>
<dbReference type="Proteomes" id="UP000224432">
    <property type="component" value="Segment"/>
</dbReference>
<reference evidence="1 2" key="1">
    <citation type="submission" date="2017-05" db="EMBL/GenBank/DDBJ databases">
        <authorList>
            <person name="Paudel S."/>
            <person name="Amoh N.Y."/>
            <person name="Buchser W.J."/>
            <person name="Forsyth M.H."/>
            <person name="Saha M.S."/>
            <person name="Stoner T.H."/>
            <person name="Garlena R.A."/>
            <person name="Russell D.A."/>
            <person name="Pope W.H."/>
            <person name="Jacobs-Sera D."/>
            <person name="Hatfull G.F."/>
        </authorList>
    </citation>
    <scope>NUCLEOTIDE SEQUENCE [LARGE SCALE GENOMIC DNA]</scope>
</reference>
<sequence length="92" mass="10358">MQDDSPRASVVDILTRVPLLAPAVNVSEVNRAMWQQQLAIAEATERRHDRQIRLLLAQRDVIDSQLAESTRLRDDATRTVLTAQQALDEAQP</sequence>
<keyword evidence="2" id="KW-1185">Reference proteome</keyword>
<protein>
    <submittedName>
        <fullName evidence="1">Uncharacterized protein</fullName>
    </submittedName>
</protein>
<organism evidence="1 2">
    <name type="scientific">Mycobacterium phage Amohnition</name>
    <dbReference type="NCBI Taxonomy" id="2015874"/>
    <lineage>
        <taxon>Viruses</taxon>
        <taxon>Duplodnaviria</taxon>
        <taxon>Heunggongvirae</taxon>
        <taxon>Uroviricota</taxon>
        <taxon>Caudoviricetes</taxon>
        <taxon>Weiservirinae</taxon>
        <taxon>Amginevirus</taxon>
        <taxon>Amginevirus amohnition</taxon>
    </lineage>
</organism>
<gene>
    <name evidence="1" type="primary">62</name>
    <name evidence="1" type="ORF">SEA_AMOHNITION_62</name>
</gene>